<organism evidence="1 2">
    <name type="scientific">Halocaridina rubra</name>
    <name type="common">Hawaiian red shrimp</name>
    <dbReference type="NCBI Taxonomy" id="373956"/>
    <lineage>
        <taxon>Eukaryota</taxon>
        <taxon>Metazoa</taxon>
        <taxon>Ecdysozoa</taxon>
        <taxon>Arthropoda</taxon>
        <taxon>Crustacea</taxon>
        <taxon>Multicrustacea</taxon>
        <taxon>Malacostraca</taxon>
        <taxon>Eumalacostraca</taxon>
        <taxon>Eucarida</taxon>
        <taxon>Decapoda</taxon>
        <taxon>Pleocyemata</taxon>
        <taxon>Caridea</taxon>
        <taxon>Atyoidea</taxon>
        <taxon>Atyidae</taxon>
        <taxon>Halocaridina</taxon>
    </lineage>
</organism>
<dbReference type="EMBL" id="JAXCGZ010004100">
    <property type="protein sequence ID" value="KAK7082270.1"/>
    <property type="molecule type" value="Genomic_DNA"/>
</dbReference>
<keyword evidence="2" id="KW-1185">Reference proteome</keyword>
<sequence length="115" mass="12799">MLYAKHSVFHRDGRTYTVPVIIGDATLSTGVAKCRPAFYYWLEIAISSRNNSFFILVPGSNPFLAVDSGVFYTAELLNATKRSWRVVFSRSNGITTDRLSSMFSPPSGKRARIAT</sequence>
<protein>
    <submittedName>
        <fullName evidence="1">Uncharacterized protein</fullName>
    </submittedName>
</protein>
<dbReference type="Proteomes" id="UP001381693">
    <property type="component" value="Unassembled WGS sequence"/>
</dbReference>
<evidence type="ECO:0000313" key="2">
    <source>
        <dbReference type="Proteomes" id="UP001381693"/>
    </source>
</evidence>
<gene>
    <name evidence="1" type="ORF">SK128_027461</name>
</gene>
<dbReference type="AlphaFoldDB" id="A0AAN9ADK9"/>
<name>A0AAN9ADK9_HALRR</name>
<evidence type="ECO:0000313" key="1">
    <source>
        <dbReference type="EMBL" id="KAK7082270.1"/>
    </source>
</evidence>
<accession>A0AAN9ADK9</accession>
<comment type="caution">
    <text evidence="1">The sequence shown here is derived from an EMBL/GenBank/DDBJ whole genome shotgun (WGS) entry which is preliminary data.</text>
</comment>
<proteinExistence type="predicted"/>
<reference evidence="1 2" key="1">
    <citation type="submission" date="2023-11" db="EMBL/GenBank/DDBJ databases">
        <title>Halocaridina rubra genome assembly.</title>
        <authorList>
            <person name="Smith C."/>
        </authorList>
    </citation>
    <scope>NUCLEOTIDE SEQUENCE [LARGE SCALE GENOMIC DNA]</scope>
    <source>
        <strain evidence="1">EP-1</strain>
        <tissue evidence="1">Whole</tissue>
    </source>
</reference>